<dbReference type="PIRSF" id="PIRSF035875">
    <property type="entry name" value="RNase_BN"/>
    <property type="match status" value="1"/>
</dbReference>
<dbReference type="GO" id="GO:0005886">
    <property type="term" value="C:plasma membrane"/>
    <property type="evidence" value="ECO:0007669"/>
    <property type="project" value="UniProtKB-SubCell"/>
</dbReference>
<dbReference type="EMBL" id="CP025197">
    <property type="protein sequence ID" value="AUG56217.1"/>
    <property type="molecule type" value="Genomic_DNA"/>
</dbReference>
<evidence type="ECO:0000256" key="6">
    <source>
        <dbReference type="SAM" id="Phobius"/>
    </source>
</evidence>
<keyword evidence="4 6" id="KW-1133">Transmembrane helix</keyword>
<feature type="transmembrane region" description="Helical" evidence="6">
    <location>
        <begin position="179"/>
        <end position="199"/>
    </location>
</feature>
<evidence type="ECO:0000313" key="8">
    <source>
        <dbReference type="Proteomes" id="UP000233534"/>
    </source>
</evidence>
<gene>
    <name evidence="7" type="ORF">HVS_01235</name>
</gene>
<proteinExistence type="predicted"/>
<evidence type="ECO:0000256" key="5">
    <source>
        <dbReference type="ARBA" id="ARBA00023136"/>
    </source>
</evidence>
<feature type="transmembrane region" description="Helical" evidence="6">
    <location>
        <begin position="244"/>
        <end position="264"/>
    </location>
</feature>
<organism evidence="7 8">
    <name type="scientific">Acetivibrio saccincola</name>
    <dbReference type="NCBI Taxonomy" id="1677857"/>
    <lineage>
        <taxon>Bacteria</taxon>
        <taxon>Bacillati</taxon>
        <taxon>Bacillota</taxon>
        <taxon>Clostridia</taxon>
        <taxon>Eubacteriales</taxon>
        <taxon>Oscillospiraceae</taxon>
        <taxon>Acetivibrio</taxon>
    </lineage>
</organism>
<keyword evidence="8" id="KW-1185">Reference proteome</keyword>
<feature type="transmembrane region" description="Helical" evidence="6">
    <location>
        <begin position="33"/>
        <end position="54"/>
    </location>
</feature>
<evidence type="ECO:0000256" key="3">
    <source>
        <dbReference type="ARBA" id="ARBA00022692"/>
    </source>
</evidence>
<dbReference type="Proteomes" id="UP000233534">
    <property type="component" value="Chromosome"/>
</dbReference>
<feature type="transmembrane region" description="Helical" evidence="6">
    <location>
        <begin position="133"/>
        <end position="159"/>
    </location>
</feature>
<name>A0A2K9DXC8_9FIRM</name>
<keyword evidence="3 6" id="KW-0812">Transmembrane</keyword>
<keyword evidence="5 6" id="KW-0472">Membrane</keyword>
<evidence type="ECO:0000313" key="7">
    <source>
        <dbReference type="EMBL" id="AUG56217.1"/>
    </source>
</evidence>
<evidence type="ECO:0000256" key="2">
    <source>
        <dbReference type="ARBA" id="ARBA00022475"/>
    </source>
</evidence>
<evidence type="ECO:0000256" key="1">
    <source>
        <dbReference type="ARBA" id="ARBA00004651"/>
    </source>
</evidence>
<reference evidence="7 8" key="1">
    <citation type="submission" date="2017-12" db="EMBL/GenBank/DDBJ databases">
        <title>Complete genome sequence of Herbivorax saccincola GGR1, a novel Cellulosome-producing hydrolytic bacterium in a thermophilic biogas plant, established by Illumina and Nanopore MinION sequencing.</title>
        <authorList>
            <person name="Pechtl A."/>
            <person name="Ruckert C."/>
            <person name="Koeck D.E."/>
            <person name="Maus I."/>
            <person name="Winkler A."/>
            <person name="Kalinowski J."/>
            <person name="Puhler A."/>
            <person name="Schwarz W.W."/>
            <person name="Zverlov V.V."/>
            <person name="Schluter A."/>
            <person name="Liebl W."/>
        </authorList>
    </citation>
    <scope>NUCLEOTIDE SEQUENCE [LARGE SCALE GENOMIC DNA]</scope>
    <source>
        <strain evidence="8">SR1</strain>
    </source>
</reference>
<dbReference type="NCBIfam" id="TIGR00765">
    <property type="entry name" value="yihY_not_rbn"/>
    <property type="match status" value="1"/>
</dbReference>
<dbReference type="InterPro" id="IPR017039">
    <property type="entry name" value="Virul_fac_BrkB"/>
</dbReference>
<feature type="transmembrane region" description="Helical" evidence="6">
    <location>
        <begin position="211"/>
        <end position="232"/>
    </location>
</feature>
<keyword evidence="2" id="KW-1003">Cell membrane</keyword>
<dbReference type="PANTHER" id="PTHR30213">
    <property type="entry name" value="INNER MEMBRANE PROTEIN YHJD"/>
    <property type="match status" value="1"/>
</dbReference>
<evidence type="ECO:0000256" key="4">
    <source>
        <dbReference type="ARBA" id="ARBA00022989"/>
    </source>
</evidence>
<dbReference type="KEGG" id="hsc:HVS_01235"/>
<dbReference type="PANTHER" id="PTHR30213:SF0">
    <property type="entry name" value="UPF0761 MEMBRANE PROTEIN YIHY"/>
    <property type="match status" value="1"/>
</dbReference>
<protein>
    <submittedName>
        <fullName evidence="7">Uncharacterized protein</fullName>
    </submittedName>
</protein>
<sequence length="287" mass="32305">MFFLNTNNTLFAVIKRMYSRFKDNNIPAFASQLTYSFILSFFPFLIFLLTLISYTPVNSEKLMAFFSDTLPQVSYNIVLNTINQAIASRQSTLLPIGMITTIWMSSNGMNAVISGLNKAFNQKESRSFWKVRGISIIATLFLAIAILFSLVLLVFGEIVGKKIFQFLGISHLFIGVWNITRYIITFSSMTIVFSLLYRFTPNNPPSLKEVIPGAIFSTSGWIIVSLLFSIYVNNYSNYSNMYGGIGGIIILLIWLYWISVIILLGGELNASLISICGKDNTEDGKRK</sequence>
<dbReference type="RefSeq" id="WP_101298642.1">
    <property type="nucleotide sequence ID" value="NZ_CP025197.1"/>
</dbReference>
<dbReference type="Pfam" id="PF03631">
    <property type="entry name" value="Virul_fac_BrkB"/>
    <property type="match status" value="1"/>
</dbReference>
<dbReference type="AlphaFoldDB" id="A0A2K9DXC8"/>
<comment type="subcellular location">
    <subcellularLocation>
        <location evidence="1">Cell membrane</location>
        <topology evidence="1">Multi-pass membrane protein</topology>
    </subcellularLocation>
</comment>
<accession>A0A2K9DXC8</accession>